<proteinExistence type="predicted"/>
<dbReference type="Proteomes" id="UP001642360">
    <property type="component" value="Unassembled WGS sequence"/>
</dbReference>
<accession>A0ABC8S836</accession>
<dbReference type="AlphaFoldDB" id="A0ABC8S836"/>
<dbReference type="EMBL" id="CAUOFW020002327">
    <property type="protein sequence ID" value="CAK9153032.1"/>
    <property type="molecule type" value="Genomic_DNA"/>
</dbReference>
<comment type="caution">
    <text evidence="1">The sequence shown here is derived from an EMBL/GenBank/DDBJ whole genome shotgun (WGS) entry which is preliminary data.</text>
</comment>
<evidence type="ECO:0000313" key="1">
    <source>
        <dbReference type="EMBL" id="CAK9153032.1"/>
    </source>
</evidence>
<evidence type="ECO:0000313" key="2">
    <source>
        <dbReference type="Proteomes" id="UP001642360"/>
    </source>
</evidence>
<sequence>GSRPCSAQYGPWLYDSFGRSILILRQSFLADVSNEFSAMSTYMGESDNLELQKLTDLVMLPQVGLALDSSGGSIVLETDKVTGSGPIEIKHGEKGKSIRAFEGLKIEEDWTVQEVISGVKRSSGKVDDGLFAKRVRIGLVDGNLQNSTTISAARLSRAWETSDSSGSSSFWEEGRS</sequence>
<reference evidence="1 2" key="1">
    <citation type="submission" date="2024-02" db="EMBL/GenBank/DDBJ databases">
        <authorList>
            <person name="Vignale AGUSTIN F."/>
            <person name="Sosa J E."/>
            <person name="Modenutti C."/>
        </authorList>
    </citation>
    <scope>NUCLEOTIDE SEQUENCE [LARGE SCALE GENOMIC DNA]</scope>
</reference>
<keyword evidence="2" id="KW-1185">Reference proteome</keyword>
<organism evidence="1 2">
    <name type="scientific">Ilex paraguariensis</name>
    <name type="common">yerba mate</name>
    <dbReference type="NCBI Taxonomy" id="185542"/>
    <lineage>
        <taxon>Eukaryota</taxon>
        <taxon>Viridiplantae</taxon>
        <taxon>Streptophyta</taxon>
        <taxon>Embryophyta</taxon>
        <taxon>Tracheophyta</taxon>
        <taxon>Spermatophyta</taxon>
        <taxon>Magnoliopsida</taxon>
        <taxon>eudicotyledons</taxon>
        <taxon>Gunneridae</taxon>
        <taxon>Pentapetalae</taxon>
        <taxon>asterids</taxon>
        <taxon>campanulids</taxon>
        <taxon>Aquifoliales</taxon>
        <taxon>Aquifoliaceae</taxon>
        <taxon>Ilex</taxon>
    </lineage>
</organism>
<gene>
    <name evidence="1" type="ORF">ILEXP_LOCUS21273</name>
</gene>
<name>A0ABC8S836_9AQUA</name>
<feature type="non-terminal residue" evidence="1">
    <location>
        <position position="1"/>
    </location>
</feature>
<protein>
    <submittedName>
        <fullName evidence="1">Uncharacterized protein</fullName>
    </submittedName>
</protein>